<name>A0AA37SZV7_9ALTE</name>
<dbReference type="InterPro" id="IPR009777">
    <property type="entry name" value="ZapD"/>
</dbReference>
<evidence type="ECO:0000256" key="5">
    <source>
        <dbReference type="HAMAP-Rule" id="MF_01092"/>
    </source>
</evidence>
<dbReference type="RefSeq" id="WP_284217350.1">
    <property type="nucleotide sequence ID" value="NZ_BSOT01000005.1"/>
</dbReference>
<comment type="subunit">
    <text evidence="5">Interacts with FtsZ.</text>
</comment>
<comment type="caution">
    <text evidence="6">The sequence shown here is derived from an EMBL/GenBank/DDBJ whole genome shotgun (WGS) entry which is preliminary data.</text>
</comment>
<organism evidence="6 7">
    <name type="scientific">Agaribacter marinus</name>
    <dbReference type="NCBI Taxonomy" id="1431249"/>
    <lineage>
        <taxon>Bacteria</taxon>
        <taxon>Pseudomonadati</taxon>
        <taxon>Pseudomonadota</taxon>
        <taxon>Gammaproteobacteria</taxon>
        <taxon>Alteromonadales</taxon>
        <taxon>Alteromonadaceae</taxon>
        <taxon>Agaribacter</taxon>
    </lineage>
</organism>
<evidence type="ECO:0000313" key="6">
    <source>
        <dbReference type="EMBL" id="GLR71051.1"/>
    </source>
</evidence>
<comment type="subcellular location">
    <subcellularLocation>
        <location evidence="5">Cytoplasm</location>
    </subcellularLocation>
    <text evidence="5">Localizes to mid-cell in an FtsZ-dependent manner.</text>
</comment>
<dbReference type="HAMAP" id="MF_01092">
    <property type="entry name" value="ZapD"/>
    <property type="match status" value="1"/>
</dbReference>
<evidence type="ECO:0000256" key="3">
    <source>
        <dbReference type="ARBA" id="ARBA00023210"/>
    </source>
</evidence>
<protein>
    <recommendedName>
        <fullName evidence="5">Cell division protein ZapD</fullName>
    </recommendedName>
    <alternativeName>
        <fullName evidence="5">Z ring-associated protein D</fullName>
    </alternativeName>
</protein>
<dbReference type="Pfam" id="PF07072">
    <property type="entry name" value="ZapD"/>
    <property type="match status" value="1"/>
</dbReference>
<gene>
    <name evidence="5 6" type="primary">zapD</name>
    <name evidence="6" type="ORF">GCM10007852_19590</name>
</gene>
<dbReference type="GO" id="GO:0032153">
    <property type="term" value="C:cell division site"/>
    <property type="evidence" value="ECO:0007669"/>
    <property type="project" value="TreeGrafter"/>
</dbReference>
<keyword evidence="3 5" id="KW-0717">Septation</keyword>
<comment type="function">
    <text evidence="5">Cell division factor that enhances FtsZ-ring assembly. Directly interacts with FtsZ and promotes bundling of FtsZ protofilaments, with a reduction in FtsZ GTPase activity.</text>
</comment>
<evidence type="ECO:0000313" key="7">
    <source>
        <dbReference type="Proteomes" id="UP001156601"/>
    </source>
</evidence>
<dbReference type="EMBL" id="BSOT01000005">
    <property type="protein sequence ID" value="GLR71051.1"/>
    <property type="molecule type" value="Genomic_DNA"/>
</dbReference>
<dbReference type="InterPro" id="IPR027462">
    <property type="entry name" value="ZapD_C"/>
</dbReference>
<dbReference type="AlphaFoldDB" id="A0AA37SZV7"/>
<keyword evidence="2 5" id="KW-0132">Cell division</keyword>
<evidence type="ECO:0000256" key="4">
    <source>
        <dbReference type="ARBA" id="ARBA00023306"/>
    </source>
</evidence>
<dbReference type="Gene3D" id="2.60.440.10">
    <property type="entry name" value="YacF-like domains"/>
    <property type="match status" value="1"/>
</dbReference>
<dbReference type="NCBIfam" id="NF003655">
    <property type="entry name" value="PRK05287.1-3"/>
    <property type="match status" value="1"/>
</dbReference>
<evidence type="ECO:0000256" key="2">
    <source>
        <dbReference type="ARBA" id="ARBA00022618"/>
    </source>
</evidence>
<dbReference type="GO" id="GO:0005737">
    <property type="term" value="C:cytoplasm"/>
    <property type="evidence" value="ECO:0007669"/>
    <property type="project" value="UniProtKB-SubCell"/>
</dbReference>
<sequence length="250" mass="29036">MTVALYEFPLCEKVRNYLRLEQLFLQLHEASEPESSFQALQFFELLFDLIELVERLDLRVDFIRDIDSQEKNLIHWSQHPEIDSGALDQTLLQLKNLLTQIKLTKKLGASIKEERFLSSIRQRFAIPGGATSFDLPSLFCWIKQNSETKQTDIQRWIKHLSLVNDSIKIIMAFLRERGRFHQVVGKNGFYQGNVEDKVELVRVKCSNDHAYYPVLSGNTYRYGIKFMQLRPTEGSTGAIAEDISFEIARC</sequence>
<keyword evidence="1 5" id="KW-0963">Cytoplasm</keyword>
<reference evidence="6" key="1">
    <citation type="journal article" date="2014" name="Int. J. Syst. Evol. Microbiol.">
        <title>Complete genome sequence of Corynebacterium casei LMG S-19264T (=DSM 44701T), isolated from a smear-ripened cheese.</title>
        <authorList>
            <consortium name="US DOE Joint Genome Institute (JGI-PGF)"/>
            <person name="Walter F."/>
            <person name="Albersmeier A."/>
            <person name="Kalinowski J."/>
            <person name="Ruckert C."/>
        </authorList>
    </citation>
    <scope>NUCLEOTIDE SEQUENCE</scope>
    <source>
        <strain evidence="6">NBRC 110023</strain>
    </source>
</reference>
<evidence type="ECO:0000256" key="1">
    <source>
        <dbReference type="ARBA" id="ARBA00022490"/>
    </source>
</evidence>
<keyword evidence="4 5" id="KW-0131">Cell cycle</keyword>
<accession>A0AA37SZV7</accession>
<dbReference type="PANTHER" id="PTHR39455">
    <property type="entry name" value="CELL DIVISION PROTEIN ZAPD"/>
    <property type="match status" value="1"/>
</dbReference>
<keyword evidence="7" id="KW-1185">Reference proteome</keyword>
<dbReference type="SUPFAM" id="SSF160950">
    <property type="entry name" value="YacF-like"/>
    <property type="match status" value="1"/>
</dbReference>
<proteinExistence type="inferred from homology"/>
<dbReference type="Gene3D" id="1.10.3900.10">
    <property type="entry name" value="YacF-like"/>
    <property type="match status" value="1"/>
</dbReference>
<dbReference type="GO" id="GO:0000917">
    <property type="term" value="P:division septum assembly"/>
    <property type="evidence" value="ECO:0007669"/>
    <property type="project" value="UniProtKB-KW"/>
</dbReference>
<dbReference type="Proteomes" id="UP001156601">
    <property type="component" value="Unassembled WGS sequence"/>
</dbReference>
<dbReference type="InterPro" id="IPR036268">
    <property type="entry name" value="ZapD_sf"/>
</dbReference>
<reference evidence="6" key="2">
    <citation type="submission" date="2023-01" db="EMBL/GenBank/DDBJ databases">
        <title>Draft genome sequence of Agaribacter marinus strain NBRC 110023.</title>
        <authorList>
            <person name="Sun Q."/>
            <person name="Mori K."/>
        </authorList>
    </citation>
    <scope>NUCLEOTIDE SEQUENCE</scope>
    <source>
        <strain evidence="6">NBRC 110023</strain>
    </source>
</reference>
<comment type="similarity">
    <text evidence="5">Belongs to the ZapD family.</text>
</comment>
<dbReference type="PANTHER" id="PTHR39455:SF1">
    <property type="entry name" value="CELL DIVISION PROTEIN ZAPD"/>
    <property type="match status" value="1"/>
</dbReference>
<dbReference type="GO" id="GO:0043093">
    <property type="term" value="P:FtsZ-dependent cytokinesis"/>
    <property type="evidence" value="ECO:0007669"/>
    <property type="project" value="UniProtKB-UniRule"/>
</dbReference>